<dbReference type="AlphaFoldDB" id="A0A4Z2FY10"/>
<name>A0A4Z2FY10_9TELE</name>
<organism evidence="1 2">
    <name type="scientific">Liparis tanakae</name>
    <name type="common">Tanaka's snailfish</name>
    <dbReference type="NCBI Taxonomy" id="230148"/>
    <lineage>
        <taxon>Eukaryota</taxon>
        <taxon>Metazoa</taxon>
        <taxon>Chordata</taxon>
        <taxon>Craniata</taxon>
        <taxon>Vertebrata</taxon>
        <taxon>Euteleostomi</taxon>
        <taxon>Actinopterygii</taxon>
        <taxon>Neopterygii</taxon>
        <taxon>Teleostei</taxon>
        <taxon>Neoteleostei</taxon>
        <taxon>Acanthomorphata</taxon>
        <taxon>Eupercaria</taxon>
        <taxon>Perciformes</taxon>
        <taxon>Cottioidei</taxon>
        <taxon>Cottales</taxon>
        <taxon>Liparidae</taxon>
        <taxon>Liparis</taxon>
    </lineage>
</organism>
<proteinExistence type="predicted"/>
<reference evidence="1 2" key="1">
    <citation type="submission" date="2019-03" db="EMBL/GenBank/DDBJ databases">
        <title>First draft genome of Liparis tanakae, snailfish: a comprehensive survey of snailfish specific genes.</title>
        <authorList>
            <person name="Kim W."/>
            <person name="Song I."/>
            <person name="Jeong J.-H."/>
            <person name="Kim D."/>
            <person name="Kim S."/>
            <person name="Ryu S."/>
            <person name="Song J.Y."/>
            <person name="Lee S.K."/>
        </authorList>
    </citation>
    <scope>NUCLEOTIDE SEQUENCE [LARGE SCALE GENOMIC DNA]</scope>
    <source>
        <tissue evidence="1">Muscle</tissue>
    </source>
</reference>
<evidence type="ECO:0000313" key="1">
    <source>
        <dbReference type="EMBL" id="TNN45775.1"/>
    </source>
</evidence>
<sequence>MANTLTRPGKKFGYFAVAVQKWTTTGVISGTMTPTSGSRDTAGFFHPFRYPHVQTTSHVAPSARQL</sequence>
<dbReference type="EMBL" id="SRLO01000825">
    <property type="protein sequence ID" value="TNN45775.1"/>
    <property type="molecule type" value="Genomic_DNA"/>
</dbReference>
<gene>
    <name evidence="1" type="ORF">EYF80_044018</name>
</gene>
<protein>
    <submittedName>
        <fullName evidence="1">Uncharacterized protein</fullName>
    </submittedName>
</protein>
<accession>A0A4Z2FY10</accession>
<evidence type="ECO:0000313" key="2">
    <source>
        <dbReference type="Proteomes" id="UP000314294"/>
    </source>
</evidence>
<comment type="caution">
    <text evidence="1">The sequence shown here is derived from an EMBL/GenBank/DDBJ whole genome shotgun (WGS) entry which is preliminary data.</text>
</comment>
<keyword evidence="2" id="KW-1185">Reference proteome</keyword>
<dbReference type="Proteomes" id="UP000314294">
    <property type="component" value="Unassembled WGS sequence"/>
</dbReference>